<feature type="transmembrane region" description="Helical" evidence="1">
    <location>
        <begin position="12"/>
        <end position="34"/>
    </location>
</feature>
<evidence type="ECO:0000313" key="2">
    <source>
        <dbReference type="EMBL" id="MCJ8209154.1"/>
    </source>
</evidence>
<evidence type="ECO:0000256" key="1">
    <source>
        <dbReference type="SAM" id="Phobius"/>
    </source>
</evidence>
<keyword evidence="1" id="KW-1133">Transmembrane helix</keyword>
<dbReference type="EMBL" id="JALJEJ010000002">
    <property type="protein sequence ID" value="MCJ8209154.1"/>
    <property type="molecule type" value="Genomic_DNA"/>
</dbReference>
<gene>
    <name evidence="2" type="ORF">MUY27_05505</name>
</gene>
<keyword evidence="1" id="KW-0812">Transmembrane</keyword>
<accession>A0A9X1X0Z4</accession>
<organism evidence="2 3">
    <name type="scientific">Mucilaginibacter straminoryzae</name>
    <dbReference type="NCBI Taxonomy" id="2932774"/>
    <lineage>
        <taxon>Bacteria</taxon>
        <taxon>Pseudomonadati</taxon>
        <taxon>Bacteroidota</taxon>
        <taxon>Sphingobacteriia</taxon>
        <taxon>Sphingobacteriales</taxon>
        <taxon>Sphingobacteriaceae</taxon>
        <taxon>Mucilaginibacter</taxon>
    </lineage>
</organism>
<keyword evidence="3" id="KW-1185">Reference proteome</keyword>
<dbReference type="RefSeq" id="WP_245128985.1">
    <property type="nucleotide sequence ID" value="NZ_JALJEJ010000002.1"/>
</dbReference>
<feature type="transmembrane region" description="Helical" evidence="1">
    <location>
        <begin position="102"/>
        <end position="124"/>
    </location>
</feature>
<reference evidence="2" key="1">
    <citation type="submission" date="2022-04" db="EMBL/GenBank/DDBJ databases">
        <title>Mucilaginibacter sp. RS28 isolated from freshwater.</title>
        <authorList>
            <person name="Ko S.-R."/>
        </authorList>
    </citation>
    <scope>NUCLEOTIDE SEQUENCE</scope>
    <source>
        <strain evidence="2">RS28</strain>
    </source>
</reference>
<comment type="caution">
    <text evidence="2">The sequence shown here is derived from an EMBL/GenBank/DDBJ whole genome shotgun (WGS) entry which is preliminary data.</text>
</comment>
<dbReference type="Proteomes" id="UP001139450">
    <property type="component" value="Unassembled WGS sequence"/>
</dbReference>
<proteinExistence type="predicted"/>
<protein>
    <submittedName>
        <fullName evidence="2">Uncharacterized protein</fullName>
    </submittedName>
</protein>
<keyword evidence="1" id="KW-0472">Membrane</keyword>
<sequence>METLTAQHSLAAIRWRIGIVIAGLFISGVTAFPLQSELELLSKVIPSNGLLGEWLHRVNTALTETQVKYPFLNYGTDWLAFAHIMFAVLFIGPWIDPVKNTWVTRFGLIACIAILPLAFIAGSIRGIPFFWQLIDCSFGVFCFIPLWSALKRTNKLIQKENKLSYYHVS</sequence>
<evidence type="ECO:0000313" key="3">
    <source>
        <dbReference type="Proteomes" id="UP001139450"/>
    </source>
</evidence>
<feature type="transmembrane region" description="Helical" evidence="1">
    <location>
        <begin position="130"/>
        <end position="150"/>
    </location>
</feature>
<name>A0A9X1X0Z4_9SPHI</name>
<dbReference type="AlphaFoldDB" id="A0A9X1X0Z4"/>
<feature type="transmembrane region" description="Helical" evidence="1">
    <location>
        <begin position="78"/>
        <end position="95"/>
    </location>
</feature>